<keyword evidence="2" id="KW-0732">Signal</keyword>
<reference evidence="3 4" key="1">
    <citation type="journal article" date="2017" name="Environ. Microbiol.">
        <title>Decay of the glycolytic pathway and adaptation to intranuclear parasitism within Enterocytozoonidae microsporidia.</title>
        <authorList>
            <person name="Wiredu Boakye D."/>
            <person name="Jaroenlak P."/>
            <person name="Prachumwat A."/>
            <person name="Williams T.A."/>
            <person name="Bateman K.S."/>
            <person name="Itsathitphaisarn O."/>
            <person name="Sritunyalucksana K."/>
            <person name="Paszkiewicz K.H."/>
            <person name="Moore K.A."/>
            <person name="Stentiford G.D."/>
            <person name="Williams B.A."/>
        </authorList>
    </citation>
    <scope>NUCLEOTIDE SEQUENCE [LARGE SCALE GENOMIC DNA]</scope>
    <source>
        <strain evidence="3 4">TH1</strain>
    </source>
</reference>
<gene>
    <name evidence="3" type="ORF">EHP00_2309</name>
</gene>
<keyword evidence="4" id="KW-1185">Reference proteome</keyword>
<dbReference type="AlphaFoldDB" id="A0A1W0E377"/>
<evidence type="ECO:0000313" key="4">
    <source>
        <dbReference type="Proteomes" id="UP000192758"/>
    </source>
</evidence>
<protein>
    <submittedName>
        <fullName evidence="3">Uncharacterized protein</fullName>
    </submittedName>
</protein>
<evidence type="ECO:0000313" key="3">
    <source>
        <dbReference type="EMBL" id="OQS53683.1"/>
    </source>
</evidence>
<feature type="chain" id="PRO_5012144852" evidence="2">
    <location>
        <begin position="16"/>
        <end position="198"/>
    </location>
</feature>
<feature type="signal peptide" evidence="2">
    <location>
        <begin position="1"/>
        <end position="15"/>
    </location>
</feature>
<accession>A0A1W0E377</accession>
<feature type="region of interest" description="Disordered" evidence="1">
    <location>
        <begin position="166"/>
        <end position="198"/>
    </location>
</feature>
<name>A0A1W0E377_9MICR</name>
<proteinExistence type="predicted"/>
<feature type="compositionally biased region" description="Polar residues" evidence="1">
    <location>
        <begin position="184"/>
        <end position="198"/>
    </location>
</feature>
<dbReference type="VEuPathDB" id="MicrosporidiaDB:EHP00_2309"/>
<comment type="caution">
    <text evidence="3">The sequence shown here is derived from an EMBL/GenBank/DDBJ whole genome shotgun (WGS) entry which is preliminary data.</text>
</comment>
<sequence>MLNILIFIFNCLVYTMYIEYIKESPSLTTTPTQFKLFSDTKFSYRQTTCYDFTHVNALILKLGEIRGFLERSHMPLCFFIIKHSEESAQCILKGKNRRDGNHCSFMCLKFDNSLPYVFIENELFKHTIECTYKLYHLGLRCVVFKVDDPFINTEAEGHVDITQRQGQIKNYPLPSEQQQQEQQDVTQSEAATSMDNDD</sequence>
<dbReference type="Proteomes" id="UP000192758">
    <property type="component" value="Unassembled WGS sequence"/>
</dbReference>
<evidence type="ECO:0000256" key="1">
    <source>
        <dbReference type="SAM" id="MobiDB-lite"/>
    </source>
</evidence>
<evidence type="ECO:0000256" key="2">
    <source>
        <dbReference type="SAM" id="SignalP"/>
    </source>
</evidence>
<dbReference type="EMBL" id="MNPJ01000026">
    <property type="protein sequence ID" value="OQS53683.1"/>
    <property type="molecule type" value="Genomic_DNA"/>
</dbReference>
<organism evidence="3 4">
    <name type="scientific">Ecytonucleospora hepatopenaei</name>
    <dbReference type="NCBI Taxonomy" id="646526"/>
    <lineage>
        <taxon>Eukaryota</taxon>
        <taxon>Fungi</taxon>
        <taxon>Fungi incertae sedis</taxon>
        <taxon>Microsporidia</taxon>
        <taxon>Enterocytozoonidae</taxon>
        <taxon>Ecytonucleospora</taxon>
    </lineage>
</organism>